<dbReference type="GO" id="GO:0070006">
    <property type="term" value="F:metalloaminopeptidase activity"/>
    <property type="evidence" value="ECO:0007669"/>
    <property type="project" value="TreeGrafter"/>
</dbReference>
<dbReference type="GO" id="GO:0016020">
    <property type="term" value="C:membrane"/>
    <property type="evidence" value="ECO:0007669"/>
    <property type="project" value="TreeGrafter"/>
</dbReference>
<dbReference type="InterPro" id="IPR001930">
    <property type="entry name" value="Peptidase_M1"/>
</dbReference>
<evidence type="ECO:0000259" key="13">
    <source>
        <dbReference type="Pfam" id="PF01433"/>
    </source>
</evidence>
<dbReference type="SUPFAM" id="SSF63737">
    <property type="entry name" value="Leukotriene A4 hydrolase N-terminal domain"/>
    <property type="match status" value="1"/>
</dbReference>
<comment type="cofactor">
    <cofactor evidence="2">
        <name>Zn(2+)</name>
        <dbReference type="ChEBI" id="CHEBI:29105"/>
    </cofactor>
</comment>
<dbReference type="PANTHER" id="PTHR11533">
    <property type="entry name" value="PROTEASE M1 ZINC METALLOPROTEASE"/>
    <property type="match status" value="1"/>
</dbReference>
<dbReference type="CDD" id="cd09603">
    <property type="entry name" value="M1_APN_like"/>
    <property type="match status" value="1"/>
</dbReference>
<dbReference type="Gene3D" id="1.10.390.10">
    <property type="entry name" value="Neutral Protease Domain 2"/>
    <property type="match status" value="1"/>
</dbReference>
<dbReference type="InterPro" id="IPR014782">
    <property type="entry name" value="Peptidase_M1_dom"/>
</dbReference>
<keyword evidence="6" id="KW-0031">Aminopeptidase</keyword>
<dbReference type="GO" id="GO:0005615">
    <property type="term" value="C:extracellular space"/>
    <property type="evidence" value="ECO:0007669"/>
    <property type="project" value="TreeGrafter"/>
</dbReference>
<accession>A0A250F5V5</accession>
<evidence type="ECO:0000256" key="12">
    <source>
        <dbReference type="SAM" id="SignalP"/>
    </source>
</evidence>
<keyword evidence="7" id="KW-0645">Protease</keyword>
<dbReference type="InterPro" id="IPR042097">
    <property type="entry name" value="Aminopeptidase_N-like_N_sf"/>
</dbReference>
<dbReference type="InterPro" id="IPR016024">
    <property type="entry name" value="ARM-type_fold"/>
</dbReference>
<evidence type="ECO:0000256" key="4">
    <source>
        <dbReference type="ARBA" id="ARBA00012564"/>
    </source>
</evidence>
<comment type="catalytic activity">
    <reaction evidence="1">
        <text>Release of an N-terminal amino acid, Xaa-|-Yaa- from a peptide, amide or arylamide. Xaa is preferably Ala, but may be most amino acids including Pro (slow action). When a terminal hydrophobic residue is followed by a prolyl residue, the two may be released as an intact Xaa-Pro dipeptide.</text>
        <dbReference type="EC" id="3.4.11.2"/>
    </reaction>
</comment>
<dbReference type="SUPFAM" id="SSF48371">
    <property type="entry name" value="ARM repeat"/>
    <property type="match status" value="1"/>
</dbReference>
<evidence type="ECO:0000256" key="3">
    <source>
        <dbReference type="ARBA" id="ARBA00010136"/>
    </source>
</evidence>
<keyword evidence="9" id="KW-0378">Hydrolase</keyword>
<keyword evidence="8" id="KW-0479">Metal-binding</keyword>
<keyword evidence="10" id="KW-0862">Zinc</keyword>
<proteinExistence type="inferred from homology"/>
<evidence type="ECO:0000256" key="6">
    <source>
        <dbReference type="ARBA" id="ARBA00022438"/>
    </source>
</evidence>
<evidence type="ECO:0000256" key="2">
    <source>
        <dbReference type="ARBA" id="ARBA00001947"/>
    </source>
</evidence>
<feature type="domain" description="Peptidase M1 membrane alanine aminopeptidase" evidence="13">
    <location>
        <begin position="269"/>
        <end position="475"/>
    </location>
</feature>
<dbReference type="Gene3D" id="2.60.40.1730">
    <property type="entry name" value="tricorn interacting facor f3 domain"/>
    <property type="match status" value="1"/>
</dbReference>
<organism evidence="15 16">
    <name type="scientific">Capnocytophaga sputigena</name>
    <dbReference type="NCBI Taxonomy" id="1019"/>
    <lineage>
        <taxon>Bacteria</taxon>
        <taxon>Pseudomonadati</taxon>
        <taxon>Bacteroidota</taxon>
        <taxon>Flavobacteriia</taxon>
        <taxon>Flavobacteriales</taxon>
        <taxon>Flavobacteriaceae</taxon>
        <taxon>Capnocytophaga</taxon>
    </lineage>
</organism>
<dbReference type="AlphaFoldDB" id="A0A250F5V5"/>
<evidence type="ECO:0000256" key="11">
    <source>
        <dbReference type="ARBA" id="ARBA00023049"/>
    </source>
</evidence>
<feature type="signal peptide" evidence="12">
    <location>
        <begin position="1"/>
        <end position="19"/>
    </location>
</feature>
<evidence type="ECO:0000256" key="5">
    <source>
        <dbReference type="ARBA" id="ARBA00015611"/>
    </source>
</evidence>
<dbReference type="Pfam" id="PF17900">
    <property type="entry name" value="Peptidase_M1_N"/>
    <property type="match status" value="1"/>
</dbReference>
<evidence type="ECO:0000313" key="16">
    <source>
        <dbReference type="Proteomes" id="UP000217334"/>
    </source>
</evidence>
<comment type="similarity">
    <text evidence="3">Belongs to the peptidase M1 family.</text>
</comment>
<dbReference type="Pfam" id="PF01433">
    <property type="entry name" value="Peptidase_M1"/>
    <property type="match status" value="1"/>
</dbReference>
<evidence type="ECO:0000256" key="7">
    <source>
        <dbReference type="ARBA" id="ARBA00022670"/>
    </source>
</evidence>
<dbReference type="RefSeq" id="WP_095902233.1">
    <property type="nucleotide sequence ID" value="NZ_CP022383.1"/>
</dbReference>
<name>A0A250F5V5_CAPSP</name>
<feature type="chain" id="PRO_5013395270" description="Aminopeptidase N" evidence="12">
    <location>
        <begin position="20"/>
        <end position="823"/>
    </location>
</feature>
<evidence type="ECO:0000259" key="14">
    <source>
        <dbReference type="Pfam" id="PF17900"/>
    </source>
</evidence>
<dbReference type="GO" id="GO:0008270">
    <property type="term" value="F:zinc ion binding"/>
    <property type="evidence" value="ECO:0007669"/>
    <property type="project" value="InterPro"/>
</dbReference>
<gene>
    <name evidence="15" type="ORF">CGC59_12930</name>
</gene>
<dbReference type="PRINTS" id="PR00756">
    <property type="entry name" value="ALADIPTASE"/>
</dbReference>
<dbReference type="EMBL" id="CP022383">
    <property type="protein sequence ID" value="ATA80523.1"/>
    <property type="molecule type" value="Genomic_DNA"/>
</dbReference>
<protein>
    <recommendedName>
        <fullName evidence="5">Aminopeptidase N</fullName>
        <ecNumber evidence="4">3.4.11.2</ecNumber>
    </recommendedName>
</protein>
<dbReference type="InterPro" id="IPR045357">
    <property type="entry name" value="Aminopeptidase_N-like_N"/>
</dbReference>
<evidence type="ECO:0000256" key="10">
    <source>
        <dbReference type="ARBA" id="ARBA00022833"/>
    </source>
</evidence>
<dbReference type="InterPro" id="IPR050344">
    <property type="entry name" value="Peptidase_M1_aminopeptidases"/>
</dbReference>
<dbReference type="GO" id="GO:0016285">
    <property type="term" value="F:alanyl aminopeptidase activity"/>
    <property type="evidence" value="ECO:0007669"/>
    <property type="project" value="UniProtKB-EC"/>
</dbReference>
<dbReference type="EC" id="3.4.11.2" evidence="4"/>
<evidence type="ECO:0000256" key="9">
    <source>
        <dbReference type="ARBA" id="ARBA00022801"/>
    </source>
</evidence>
<dbReference type="InterPro" id="IPR027268">
    <property type="entry name" value="Peptidase_M4/M1_CTD_sf"/>
</dbReference>
<dbReference type="GO" id="GO:0005737">
    <property type="term" value="C:cytoplasm"/>
    <property type="evidence" value="ECO:0007669"/>
    <property type="project" value="TreeGrafter"/>
</dbReference>
<dbReference type="PANTHER" id="PTHR11533:SF174">
    <property type="entry name" value="PUROMYCIN-SENSITIVE AMINOPEPTIDASE-RELATED"/>
    <property type="match status" value="1"/>
</dbReference>
<evidence type="ECO:0000256" key="1">
    <source>
        <dbReference type="ARBA" id="ARBA00000098"/>
    </source>
</evidence>
<feature type="domain" description="Aminopeptidase N-like N-terminal" evidence="14">
    <location>
        <begin position="41"/>
        <end position="229"/>
    </location>
</feature>
<sequence length="823" mass="94136">MKRTLFTIIALLFTGYIFAQTDTSGRSLYRATPEKKTALKHTKLKVSFNFNNQTLSGEEWLTAAPYFYATDSLILDAKAMIIHKVALDQNGKQRGLSYSYKNDLLKIKLNKTYQKDEAYTIYIRYTAQPEKVTDKGSLAITDAKGLYFINPKGEPDKPMRQVWTQGETEGSSCWFPTIDKPNQKTTQEIEITVPESFVTLSNGLLKSSDKKGNMRTDYWVMDKPHAPYLFFMGAGEFAVVKDTPWRGNVPIEYYVEKEYEPVAKQIFGNTGEMITFFSERFGYDFPWSKYAQMVVREFVSGAMENTTAVSHAESAYQTAGALADQNYWEPIIAHELAHHWFGDLVTTESWSNLTVNESFANYSEYLWLMHKYGKDAAEYHLSNNTLQYQHRPNDFVKDLVRFGYDSREDMFDLVSYNKGGAILHMLRNYLGDAAFFAGLTDYLKTNEYGTGEAHQLRLSFEKVSGKDLNWFFNQWYFGNGNPVVNVEKSFSKGKLTLKVIQTQSEDLLFQFPLDIDLYINNRVKRHTVWVDARKENVFTFPMRKMPTLVDINPEGVILMNEQYQKSWAEYLFQMQHAKSLKSRLQAVSAPMEPDGKDILIAALKDPFFQVRILALQKLANYDLNVKEMAMVEKIATSDPQNLAKSAAMWVLATSKDKNKYTPIFEKNLESPSGAIKNAAINGIARTEPARAKSILEKGSIKDFDTDQLAGLSGVIVDNQMEQYLPAILPYFIYYPFFEKDNPDTAANFKKGYEWAMHLDNTSHVELLAKSLKEIAKEMESPAAKEMLKNVLDEGITIKRGLNQTESVKKQIKMLEEIKGMFKS</sequence>
<reference evidence="16" key="1">
    <citation type="submission" date="2017-06" db="EMBL/GenBank/DDBJ databases">
        <title>Capnocytophaga spp. assemblies.</title>
        <authorList>
            <person name="Gulvik C.A."/>
        </authorList>
    </citation>
    <scope>NUCLEOTIDE SEQUENCE [LARGE SCALE GENOMIC DNA]</scope>
    <source>
        <strain evidence="16">H4486</strain>
    </source>
</reference>
<dbReference type="Proteomes" id="UP000217334">
    <property type="component" value="Chromosome"/>
</dbReference>
<keyword evidence="11" id="KW-0482">Metalloprotease</keyword>
<evidence type="ECO:0000256" key="8">
    <source>
        <dbReference type="ARBA" id="ARBA00022723"/>
    </source>
</evidence>
<dbReference type="GO" id="GO:0042277">
    <property type="term" value="F:peptide binding"/>
    <property type="evidence" value="ECO:0007669"/>
    <property type="project" value="TreeGrafter"/>
</dbReference>
<dbReference type="SUPFAM" id="SSF55486">
    <property type="entry name" value="Metalloproteases ('zincins'), catalytic domain"/>
    <property type="match status" value="1"/>
</dbReference>
<dbReference type="GO" id="GO:0043171">
    <property type="term" value="P:peptide catabolic process"/>
    <property type="evidence" value="ECO:0007669"/>
    <property type="project" value="TreeGrafter"/>
</dbReference>
<evidence type="ECO:0000313" key="15">
    <source>
        <dbReference type="EMBL" id="ATA80523.1"/>
    </source>
</evidence>
<dbReference type="GO" id="GO:0006508">
    <property type="term" value="P:proteolysis"/>
    <property type="evidence" value="ECO:0007669"/>
    <property type="project" value="UniProtKB-KW"/>
</dbReference>
<keyword evidence="12" id="KW-0732">Signal</keyword>